<dbReference type="InterPro" id="IPR058058">
    <property type="entry name" value="CBU_0592-like"/>
</dbReference>
<protein>
    <recommendedName>
        <fullName evidence="2">CBU-0592-like domain-containing protein</fullName>
    </recommendedName>
</protein>
<sequence length="83" mass="8930">MSGMLANIIGLMGSALFIGAFAYSNVTASMNFVLFNLLNLFGAILLIISLTVHFNLAAMVMEVVWAIIATLGLVKAWRGRARP</sequence>
<keyword evidence="1" id="KW-1133">Transmembrane helix</keyword>
<evidence type="ECO:0000256" key="1">
    <source>
        <dbReference type="SAM" id="Phobius"/>
    </source>
</evidence>
<gene>
    <name evidence="3" type="ORF">EQG66_09660</name>
</gene>
<name>A0A4Q1KGF6_9SPHN</name>
<dbReference type="Proteomes" id="UP000290958">
    <property type="component" value="Unassembled WGS sequence"/>
</dbReference>
<reference evidence="4" key="1">
    <citation type="submission" date="2019-01" db="EMBL/GenBank/DDBJ databases">
        <title>Cytophagaceae bacterium strain CAR-16.</title>
        <authorList>
            <person name="Chen W.-M."/>
        </authorList>
    </citation>
    <scope>NUCLEOTIDE SEQUENCE [LARGE SCALE GENOMIC DNA]</scope>
    <source>
        <strain evidence="4">CHR27</strain>
    </source>
</reference>
<organism evidence="3 4">
    <name type="scientific">Sphingobium fluviale</name>
    <dbReference type="NCBI Taxonomy" id="2506423"/>
    <lineage>
        <taxon>Bacteria</taxon>
        <taxon>Pseudomonadati</taxon>
        <taxon>Pseudomonadota</taxon>
        <taxon>Alphaproteobacteria</taxon>
        <taxon>Sphingomonadales</taxon>
        <taxon>Sphingomonadaceae</taxon>
        <taxon>Sphingobium</taxon>
    </lineage>
</organism>
<dbReference type="AlphaFoldDB" id="A0A4Q1KGF6"/>
<keyword evidence="1" id="KW-0812">Transmembrane</keyword>
<feature type="transmembrane region" description="Helical" evidence="1">
    <location>
        <begin position="33"/>
        <end position="50"/>
    </location>
</feature>
<dbReference type="RefSeq" id="WP_129404374.1">
    <property type="nucleotide sequence ID" value="NZ_SBKP01000008.1"/>
</dbReference>
<accession>A0A4Q1KGF6</accession>
<dbReference type="EMBL" id="SBKP01000008">
    <property type="protein sequence ID" value="RXR28627.1"/>
    <property type="molecule type" value="Genomic_DNA"/>
</dbReference>
<keyword evidence="4" id="KW-1185">Reference proteome</keyword>
<dbReference type="OrthoDB" id="7278355at2"/>
<proteinExistence type="predicted"/>
<comment type="caution">
    <text evidence="3">The sequence shown here is derived from an EMBL/GenBank/DDBJ whole genome shotgun (WGS) entry which is preliminary data.</text>
</comment>
<keyword evidence="1" id="KW-0472">Membrane</keyword>
<evidence type="ECO:0000313" key="4">
    <source>
        <dbReference type="Proteomes" id="UP000290958"/>
    </source>
</evidence>
<dbReference type="NCBIfam" id="NF047864">
    <property type="entry name" value="CBU_0592_membra"/>
    <property type="match status" value="1"/>
</dbReference>
<feature type="transmembrane region" description="Helical" evidence="1">
    <location>
        <begin position="6"/>
        <end position="26"/>
    </location>
</feature>
<dbReference type="Pfam" id="PF26604">
    <property type="entry name" value="CBU_0592"/>
    <property type="match status" value="1"/>
</dbReference>
<evidence type="ECO:0000313" key="3">
    <source>
        <dbReference type="EMBL" id="RXR28627.1"/>
    </source>
</evidence>
<evidence type="ECO:0000259" key="2">
    <source>
        <dbReference type="Pfam" id="PF26604"/>
    </source>
</evidence>
<feature type="domain" description="CBU-0592-like" evidence="2">
    <location>
        <begin position="7"/>
        <end position="80"/>
    </location>
</feature>
<feature type="transmembrane region" description="Helical" evidence="1">
    <location>
        <begin position="56"/>
        <end position="77"/>
    </location>
</feature>